<dbReference type="GO" id="GO:0046577">
    <property type="term" value="F:long-chain-alcohol oxidase activity"/>
    <property type="evidence" value="ECO:0007669"/>
    <property type="project" value="UniProtKB-EC"/>
</dbReference>
<dbReference type="Pfam" id="PF00732">
    <property type="entry name" value="GMC_oxred_N"/>
    <property type="match status" value="1"/>
</dbReference>
<evidence type="ECO:0000256" key="5">
    <source>
        <dbReference type="ARBA" id="ARBA00013125"/>
    </source>
</evidence>
<keyword evidence="9" id="KW-1133">Transmembrane helix</keyword>
<evidence type="ECO:0000256" key="7">
    <source>
        <dbReference type="ARBA" id="ARBA00022692"/>
    </source>
</evidence>
<reference evidence="17" key="1">
    <citation type="submission" date="2022-07" db="EMBL/GenBank/DDBJ databases">
        <title>Fungi with potential for degradation of polypropylene.</title>
        <authorList>
            <person name="Gostincar C."/>
        </authorList>
    </citation>
    <scope>NUCLEOTIDE SEQUENCE</scope>
    <source>
        <strain evidence="17">EXF-13287</strain>
    </source>
</reference>
<dbReference type="Pfam" id="PF13450">
    <property type="entry name" value="NAD_binding_8"/>
    <property type="match status" value="1"/>
</dbReference>
<proteinExistence type="inferred from homology"/>
<comment type="subcellular location">
    <subcellularLocation>
        <location evidence="3">Membrane</location>
    </subcellularLocation>
</comment>
<dbReference type="AlphaFoldDB" id="A0AA38S8Z8"/>
<evidence type="ECO:0000256" key="3">
    <source>
        <dbReference type="ARBA" id="ARBA00004370"/>
    </source>
</evidence>
<evidence type="ECO:0000259" key="15">
    <source>
        <dbReference type="Pfam" id="PF00732"/>
    </source>
</evidence>
<keyword evidence="10 12" id="KW-0560">Oxidoreductase</keyword>
<dbReference type="Pfam" id="PF05199">
    <property type="entry name" value="GMC_oxred_C"/>
    <property type="match status" value="1"/>
</dbReference>
<keyword evidence="8" id="KW-0274">FAD</keyword>
<comment type="similarity">
    <text evidence="4 12">Belongs to the GMC oxidoreductase family.</text>
</comment>
<feature type="region of interest" description="Disordered" evidence="14">
    <location>
        <begin position="1"/>
        <end position="21"/>
    </location>
</feature>
<gene>
    <name evidence="17" type="ORF">NKR19_g3306</name>
</gene>
<dbReference type="GO" id="GO:0050660">
    <property type="term" value="F:flavin adenine dinucleotide binding"/>
    <property type="evidence" value="ECO:0007669"/>
    <property type="project" value="InterPro"/>
</dbReference>
<evidence type="ECO:0000256" key="1">
    <source>
        <dbReference type="ARBA" id="ARBA00000920"/>
    </source>
</evidence>
<dbReference type="Gene3D" id="3.50.50.60">
    <property type="entry name" value="FAD/NAD(P)-binding domain"/>
    <property type="match status" value="2"/>
</dbReference>
<evidence type="ECO:0000256" key="6">
    <source>
        <dbReference type="ARBA" id="ARBA00022630"/>
    </source>
</evidence>
<dbReference type="PANTHER" id="PTHR46056:SF12">
    <property type="entry name" value="LONG-CHAIN-ALCOHOL OXIDASE"/>
    <property type="match status" value="1"/>
</dbReference>
<dbReference type="Proteomes" id="UP001174691">
    <property type="component" value="Unassembled WGS sequence"/>
</dbReference>
<evidence type="ECO:0000259" key="16">
    <source>
        <dbReference type="Pfam" id="PF05199"/>
    </source>
</evidence>
<keyword evidence="6" id="KW-0285">Flavoprotein</keyword>
<dbReference type="InterPro" id="IPR036188">
    <property type="entry name" value="FAD/NAD-bd_sf"/>
</dbReference>
<dbReference type="SUPFAM" id="SSF51905">
    <property type="entry name" value="FAD/NAD(P)-binding domain"/>
    <property type="match status" value="1"/>
</dbReference>
<evidence type="ECO:0000256" key="9">
    <source>
        <dbReference type="ARBA" id="ARBA00022989"/>
    </source>
</evidence>
<protein>
    <recommendedName>
        <fullName evidence="5 12">Long-chain-alcohol oxidase</fullName>
        <ecNumber evidence="5 12">1.1.3.20</ecNumber>
    </recommendedName>
</protein>
<keyword evidence="7" id="KW-0812">Transmembrane</keyword>
<evidence type="ECO:0000256" key="14">
    <source>
        <dbReference type="SAM" id="MobiDB-lite"/>
    </source>
</evidence>
<evidence type="ECO:0000256" key="13">
    <source>
        <dbReference type="PIRSR" id="PIRSR028937-1"/>
    </source>
</evidence>
<keyword evidence="18" id="KW-1185">Reference proteome</keyword>
<comment type="catalytic activity">
    <reaction evidence="1 12">
        <text>a long-chain primary fatty alcohol + O2 = a long-chain fatty aldehyde + H2O2</text>
        <dbReference type="Rhea" id="RHEA:22756"/>
        <dbReference type="ChEBI" id="CHEBI:15379"/>
        <dbReference type="ChEBI" id="CHEBI:16240"/>
        <dbReference type="ChEBI" id="CHEBI:17176"/>
        <dbReference type="ChEBI" id="CHEBI:77396"/>
        <dbReference type="EC" id="1.1.3.20"/>
    </reaction>
</comment>
<evidence type="ECO:0000256" key="4">
    <source>
        <dbReference type="ARBA" id="ARBA00010790"/>
    </source>
</evidence>
<feature type="active site" description="Proton acceptor" evidence="13">
    <location>
        <position position="678"/>
    </location>
</feature>
<feature type="domain" description="Glucose-methanol-choline oxidoreductase N-terminal" evidence="15">
    <location>
        <begin position="271"/>
        <end position="498"/>
    </location>
</feature>
<comment type="caution">
    <text evidence="17">The sequence shown here is derived from an EMBL/GenBank/DDBJ whole genome shotgun (WGS) entry which is preliminary data.</text>
</comment>
<dbReference type="GO" id="GO:0016020">
    <property type="term" value="C:membrane"/>
    <property type="evidence" value="ECO:0007669"/>
    <property type="project" value="UniProtKB-SubCell"/>
</dbReference>
<sequence>MSATADKTAAPRWPGLPEPPSGDFFNETQWAVLTSLIDAALPAIVPESKIADHTKELAIPDAEYHNAVKTTRTTLAEAPDEDTLAAYLSELPSRNTASLHALRRSLSGVPASARDQLGGVLSALSTRPGALVLTGYTTPTHLQPVHVREAILKSWQASWLPTLRMLSKMMCILAQSTFLVTSPLYKTVSGYPDIPRDWVPGKGHDYSFLQFEASPEPATLEADVVIVGSGCGGGVCAKVLAEAGHRVLVVDKGYHFTPDQLPMPQAEAMYHLYENGGFIGSADNSINVLAGSCWGGGGTVNWSVALQTQGYVRREWAEQHGLPFFATQEFQDSLDRVCEYMGVADAKYLGHRGQVLLDGARKLGWDAKPTPQNCGGREHPCGHCHLGCSSANKQGPAVSWLPDAARNGAQFIEGFKAERVLFDEQGGEKKATGIVGRWTSRDKNGGTIGPDSERVHREVVIKAKRVIVSSGSLQSPLLLKRSGLKNRHIGRNLHLHPVNYVVGFYDEDVRPWEGGILTSVCTSFENLDNAGHGPKLEPVCMLPYTAMSGLPWLSGKDFKLDAARLRHAAGFISLNRDRDSGAVFPDPDTGSPCIDYTPSPFDAANTLEGVVALAKVCYITGAREIRALLPGTRPFVRPRTQSAEVERLGVANPAFVAWLADVRRAGNRPPFAPFSSAHQMGTCRMSSHAGAGVVDPKGKAWEAEGLYVADASVFPSASGVNPMVTNMAIADHIARGIAEELKGSR</sequence>
<dbReference type="EC" id="1.1.3.20" evidence="5 12"/>
<comment type="function">
    <text evidence="2">Long-chain fatty alcohol oxidase involved in the omega-oxidation pathway of lipid degradation.</text>
</comment>
<dbReference type="PANTHER" id="PTHR46056">
    <property type="entry name" value="LONG-CHAIN-ALCOHOL OXIDASE"/>
    <property type="match status" value="1"/>
</dbReference>
<dbReference type="InterPro" id="IPR000172">
    <property type="entry name" value="GMC_OxRdtase_N"/>
</dbReference>
<keyword evidence="11" id="KW-0472">Membrane</keyword>
<feature type="domain" description="Glucose-methanol-choline oxidoreductase C-terminal" evidence="16">
    <location>
        <begin position="593"/>
        <end position="730"/>
    </location>
</feature>
<accession>A0AA38S8Z8</accession>
<evidence type="ECO:0000313" key="18">
    <source>
        <dbReference type="Proteomes" id="UP001174691"/>
    </source>
</evidence>
<organism evidence="17 18">
    <name type="scientific">Coniochaeta hoffmannii</name>
    <dbReference type="NCBI Taxonomy" id="91930"/>
    <lineage>
        <taxon>Eukaryota</taxon>
        <taxon>Fungi</taxon>
        <taxon>Dikarya</taxon>
        <taxon>Ascomycota</taxon>
        <taxon>Pezizomycotina</taxon>
        <taxon>Sordariomycetes</taxon>
        <taxon>Sordariomycetidae</taxon>
        <taxon>Coniochaetales</taxon>
        <taxon>Coniochaetaceae</taxon>
        <taxon>Coniochaeta</taxon>
    </lineage>
</organism>
<dbReference type="PIRSF" id="PIRSF028937">
    <property type="entry name" value="Lg_Ch_AO"/>
    <property type="match status" value="1"/>
</dbReference>
<name>A0AA38S8Z8_9PEZI</name>
<evidence type="ECO:0000256" key="2">
    <source>
        <dbReference type="ARBA" id="ARBA00003842"/>
    </source>
</evidence>
<dbReference type="InterPro" id="IPR007867">
    <property type="entry name" value="GMC_OxRtase_C"/>
</dbReference>
<evidence type="ECO:0000313" key="17">
    <source>
        <dbReference type="EMBL" id="KAJ9158405.1"/>
    </source>
</evidence>
<evidence type="ECO:0000256" key="11">
    <source>
        <dbReference type="ARBA" id="ARBA00023136"/>
    </source>
</evidence>
<evidence type="ECO:0000256" key="12">
    <source>
        <dbReference type="PIRNR" id="PIRNR028937"/>
    </source>
</evidence>
<evidence type="ECO:0000256" key="8">
    <source>
        <dbReference type="ARBA" id="ARBA00022827"/>
    </source>
</evidence>
<evidence type="ECO:0000256" key="10">
    <source>
        <dbReference type="ARBA" id="ARBA00023002"/>
    </source>
</evidence>
<dbReference type="EMBL" id="JANBVN010000036">
    <property type="protein sequence ID" value="KAJ9158405.1"/>
    <property type="molecule type" value="Genomic_DNA"/>
</dbReference>
<dbReference type="InterPro" id="IPR012400">
    <property type="entry name" value="Long_Oxdase"/>
</dbReference>